<sequence length="441" mass="47201">MTNTISRRRLLAGAAGLGSAALLAACGKDSESKNTGNDTGAVTLNVWGGVPPESGPDALFAAFTAKHPNIKVKYTRYVNDDQGNLKLDTALQGGLEIDVVVSYARSALAKRVEAGLLTDLTDRIAGDATLKAFAPGAEPASNNFFDGKAYSVPASRSVETVLANKSLLDKAGITVPEDWTAADFRAIAKELSGKDVYGCLTPPDLARQRLGPDFTYKAGGRESNFDDPAFRENFQLRLDMMAEKSAVPMTEIVAQKWDAFAQTPFLTGRVGMWISQPFVLRYIKDTKEYPHDFQTILLPLPAPQKGVPFWNTGGYGDNVAITKKSAHQDAAFTLLQFWLGEGAARMVPGGRLPSLPGGDTAVLAADLGGPDAAKLFDERSLVTNLLTSDARIPVDTIQTAHAEIATIMNGLNQRVLLGSISLDEWARTAKQQCDAAIKKVG</sequence>
<evidence type="ECO:0000313" key="3">
    <source>
        <dbReference type="Proteomes" id="UP001596496"/>
    </source>
</evidence>
<dbReference type="Pfam" id="PF01547">
    <property type="entry name" value="SBP_bac_1"/>
    <property type="match status" value="1"/>
</dbReference>
<proteinExistence type="predicted"/>
<dbReference type="SUPFAM" id="SSF53850">
    <property type="entry name" value="Periplasmic binding protein-like II"/>
    <property type="match status" value="1"/>
</dbReference>
<dbReference type="PROSITE" id="PS51318">
    <property type="entry name" value="TAT"/>
    <property type="match status" value="1"/>
</dbReference>
<evidence type="ECO:0000256" key="1">
    <source>
        <dbReference type="SAM" id="SignalP"/>
    </source>
</evidence>
<keyword evidence="1" id="KW-0732">Signal</keyword>
<comment type="caution">
    <text evidence="2">The sequence shown here is derived from an EMBL/GenBank/DDBJ whole genome shotgun (WGS) entry which is preliminary data.</text>
</comment>
<dbReference type="PANTHER" id="PTHR43649">
    <property type="entry name" value="ARABINOSE-BINDING PROTEIN-RELATED"/>
    <property type="match status" value="1"/>
</dbReference>
<gene>
    <name evidence="2" type="ORF">ACFQSB_25560</name>
</gene>
<feature type="signal peptide" evidence="1">
    <location>
        <begin position="1"/>
        <end position="24"/>
    </location>
</feature>
<dbReference type="PROSITE" id="PS51257">
    <property type="entry name" value="PROKAR_LIPOPROTEIN"/>
    <property type="match status" value="1"/>
</dbReference>
<accession>A0ABW2PCZ1</accession>
<organism evidence="2 3">
    <name type="scientific">Sphaerisporangium rhizosphaerae</name>
    <dbReference type="NCBI Taxonomy" id="2269375"/>
    <lineage>
        <taxon>Bacteria</taxon>
        <taxon>Bacillati</taxon>
        <taxon>Actinomycetota</taxon>
        <taxon>Actinomycetes</taxon>
        <taxon>Streptosporangiales</taxon>
        <taxon>Streptosporangiaceae</taxon>
        <taxon>Sphaerisporangium</taxon>
    </lineage>
</organism>
<feature type="chain" id="PRO_5046714649" evidence="1">
    <location>
        <begin position="25"/>
        <end position="441"/>
    </location>
</feature>
<dbReference type="RefSeq" id="WP_380829501.1">
    <property type="nucleotide sequence ID" value="NZ_JBHTCG010000020.1"/>
</dbReference>
<dbReference type="Gene3D" id="3.40.190.10">
    <property type="entry name" value="Periplasmic binding protein-like II"/>
    <property type="match status" value="1"/>
</dbReference>
<dbReference type="EMBL" id="JBHTCG010000020">
    <property type="protein sequence ID" value="MFC7385598.1"/>
    <property type="molecule type" value="Genomic_DNA"/>
</dbReference>
<reference evidence="3" key="1">
    <citation type="journal article" date="2019" name="Int. J. Syst. Evol. Microbiol.">
        <title>The Global Catalogue of Microorganisms (GCM) 10K type strain sequencing project: providing services to taxonomists for standard genome sequencing and annotation.</title>
        <authorList>
            <consortium name="The Broad Institute Genomics Platform"/>
            <consortium name="The Broad Institute Genome Sequencing Center for Infectious Disease"/>
            <person name="Wu L."/>
            <person name="Ma J."/>
        </authorList>
    </citation>
    <scope>NUCLEOTIDE SEQUENCE [LARGE SCALE GENOMIC DNA]</scope>
    <source>
        <strain evidence="3">CECT 7649</strain>
    </source>
</reference>
<evidence type="ECO:0000313" key="2">
    <source>
        <dbReference type="EMBL" id="MFC7385598.1"/>
    </source>
</evidence>
<dbReference type="InterPro" id="IPR006059">
    <property type="entry name" value="SBP"/>
</dbReference>
<name>A0ABW2PCZ1_9ACTN</name>
<protein>
    <submittedName>
        <fullName evidence="2">ABC transporter substrate-binding protein</fullName>
    </submittedName>
</protein>
<dbReference type="InterPro" id="IPR050490">
    <property type="entry name" value="Bact_solute-bd_prot1"/>
</dbReference>
<dbReference type="Proteomes" id="UP001596496">
    <property type="component" value="Unassembled WGS sequence"/>
</dbReference>
<dbReference type="InterPro" id="IPR006311">
    <property type="entry name" value="TAT_signal"/>
</dbReference>
<dbReference type="PANTHER" id="PTHR43649:SF12">
    <property type="entry name" value="DIACETYLCHITOBIOSE BINDING PROTEIN DASA"/>
    <property type="match status" value="1"/>
</dbReference>
<keyword evidence="3" id="KW-1185">Reference proteome</keyword>